<dbReference type="GO" id="GO:0005886">
    <property type="term" value="C:plasma membrane"/>
    <property type="evidence" value="ECO:0007669"/>
    <property type="project" value="UniProtKB-SubCell"/>
</dbReference>
<accession>A0A6G7B9T5</accession>
<dbReference type="Proteomes" id="UP000501676">
    <property type="component" value="Chromosome"/>
</dbReference>
<dbReference type="PANTHER" id="PTHR40074:SF2">
    <property type="entry name" value="O-ACETYLTRANSFERASE WECH"/>
    <property type="match status" value="1"/>
</dbReference>
<evidence type="ECO:0000256" key="5">
    <source>
        <dbReference type="ARBA" id="ARBA00022989"/>
    </source>
</evidence>
<feature type="domain" description="Acyltransferase 3" evidence="8">
    <location>
        <begin position="6"/>
        <end position="343"/>
    </location>
</feature>
<feature type="transmembrane region" description="Helical" evidence="7">
    <location>
        <begin position="50"/>
        <end position="65"/>
    </location>
</feature>
<feature type="transmembrane region" description="Helical" evidence="7">
    <location>
        <begin position="77"/>
        <end position="95"/>
    </location>
</feature>
<dbReference type="GO" id="GO:0009246">
    <property type="term" value="P:enterobacterial common antigen biosynthetic process"/>
    <property type="evidence" value="ECO:0007669"/>
    <property type="project" value="TreeGrafter"/>
</dbReference>
<name>A0A6G7B9T5_9LACO</name>
<proteinExistence type="inferred from homology"/>
<feature type="transmembrane region" description="Helical" evidence="7">
    <location>
        <begin position="120"/>
        <end position="138"/>
    </location>
</feature>
<evidence type="ECO:0000313" key="10">
    <source>
        <dbReference type="Proteomes" id="UP000501676"/>
    </source>
</evidence>
<comment type="subcellular location">
    <subcellularLocation>
        <location evidence="1">Cell membrane</location>
        <topology evidence="1">Multi-pass membrane protein</topology>
    </subcellularLocation>
</comment>
<feature type="transmembrane region" description="Helical" evidence="7">
    <location>
        <begin position="256"/>
        <end position="273"/>
    </location>
</feature>
<keyword evidence="4 7" id="KW-0812">Transmembrane</keyword>
<keyword evidence="9" id="KW-0012">Acyltransferase</keyword>
<evidence type="ECO:0000256" key="2">
    <source>
        <dbReference type="ARBA" id="ARBA00007400"/>
    </source>
</evidence>
<feature type="transmembrane region" description="Helical" evidence="7">
    <location>
        <begin position="223"/>
        <end position="244"/>
    </location>
</feature>
<keyword evidence="5 7" id="KW-1133">Transmembrane helix</keyword>
<dbReference type="RefSeq" id="WP_006734990.1">
    <property type="nucleotide sequence ID" value="NZ_CP049228.1"/>
</dbReference>
<organism evidence="9 10">
    <name type="scientific">Lactobacillus iners</name>
    <dbReference type="NCBI Taxonomy" id="147802"/>
    <lineage>
        <taxon>Bacteria</taxon>
        <taxon>Bacillati</taxon>
        <taxon>Bacillota</taxon>
        <taxon>Bacilli</taxon>
        <taxon>Lactobacillales</taxon>
        <taxon>Lactobacillaceae</taxon>
        <taxon>Lactobacillus</taxon>
    </lineage>
</organism>
<evidence type="ECO:0000256" key="3">
    <source>
        <dbReference type="ARBA" id="ARBA00022475"/>
    </source>
</evidence>
<sequence>MKRKIYCDYLRLIATFAVVVLHVSASNWYGADVHGLAWQSFNFYDSATRWSVPIFVMISGALFLGREIPIKKIYSKYILRLVIAFFTWNLFYAIMTQETSRHGIIYGLKTHKEAIVSGHYHMWFVIMIIALYMCIPFCKKIVSDTLTTKYFLILSFVFSMMIPWIVQLLKDYVVGSNEQLVKFVGIVNSKLSIMSMNMMLGYSFYFVLGYYMDKIELNKKQRIIIYILGIIGLTFTILVDLNLALKTHQPCGNYYGNFRVNVLLEVVAVYTFFKYREYKNLRLNKFVYLISQYTLGIYLIHAFFIEKYASIFKFNTLSFNAMVSVPVVSVVVFVSAIIVSALLKYIPIIKKYCV</sequence>
<evidence type="ECO:0000256" key="4">
    <source>
        <dbReference type="ARBA" id="ARBA00022692"/>
    </source>
</evidence>
<feature type="transmembrane region" description="Helical" evidence="7">
    <location>
        <begin position="317"/>
        <end position="343"/>
    </location>
</feature>
<dbReference type="Pfam" id="PF01757">
    <property type="entry name" value="Acyl_transf_3"/>
    <property type="match status" value="1"/>
</dbReference>
<feature type="transmembrane region" description="Helical" evidence="7">
    <location>
        <begin position="12"/>
        <end position="30"/>
    </location>
</feature>
<gene>
    <name evidence="9" type="ORF">G6Z83_04980</name>
</gene>
<feature type="transmembrane region" description="Helical" evidence="7">
    <location>
        <begin position="150"/>
        <end position="169"/>
    </location>
</feature>
<keyword evidence="6 7" id="KW-0472">Membrane</keyword>
<dbReference type="EMBL" id="CP049228">
    <property type="protein sequence ID" value="QIH24046.1"/>
    <property type="molecule type" value="Genomic_DNA"/>
</dbReference>
<dbReference type="AlphaFoldDB" id="A0A6G7B9T5"/>
<dbReference type="GO" id="GO:0016413">
    <property type="term" value="F:O-acetyltransferase activity"/>
    <property type="evidence" value="ECO:0007669"/>
    <property type="project" value="TreeGrafter"/>
</dbReference>
<keyword evidence="3" id="KW-1003">Cell membrane</keyword>
<protein>
    <submittedName>
        <fullName evidence="9">Acyltransferase family protein</fullName>
    </submittedName>
</protein>
<evidence type="ECO:0000256" key="6">
    <source>
        <dbReference type="ARBA" id="ARBA00023136"/>
    </source>
</evidence>
<evidence type="ECO:0000256" key="7">
    <source>
        <dbReference type="SAM" id="Phobius"/>
    </source>
</evidence>
<feature type="transmembrane region" description="Helical" evidence="7">
    <location>
        <begin position="285"/>
        <end position="305"/>
    </location>
</feature>
<evidence type="ECO:0000256" key="1">
    <source>
        <dbReference type="ARBA" id="ARBA00004651"/>
    </source>
</evidence>
<keyword evidence="9" id="KW-0808">Transferase</keyword>
<comment type="similarity">
    <text evidence="2">Belongs to the acyltransferase 3 family.</text>
</comment>
<dbReference type="InterPro" id="IPR002656">
    <property type="entry name" value="Acyl_transf_3_dom"/>
</dbReference>
<reference evidence="9 10" key="1">
    <citation type="submission" date="2020-02" db="EMBL/GenBank/DDBJ databases">
        <title>Complete genome sequences of six Lactobacillus iners strains isolated from the human vagina.</title>
        <authorList>
            <person name="France M.T."/>
            <person name="Rutt L."/>
            <person name="Narina S."/>
            <person name="Arbaugh S."/>
            <person name="Humphrys M.S."/>
            <person name="Ma B."/>
            <person name="Hayward M.R."/>
            <person name="Relman D."/>
            <person name="Kwon D.S."/>
            <person name="Ravel J."/>
        </authorList>
    </citation>
    <scope>NUCLEOTIDE SEQUENCE [LARGE SCALE GENOMIC DNA]</scope>
    <source>
        <strain evidence="9 10">C0210C1</strain>
    </source>
</reference>
<dbReference type="PANTHER" id="PTHR40074">
    <property type="entry name" value="O-ACETYLTRANSFERASE WECH"/>
    <property type="match status" value="1"/>
</dbReference>
<evidence type="ECO:0000259" key="8">
    <source>
        <dbReference type="Pfam" id="PF01757"/>
    </source>
</evidence>
<evidence type="ECO:0000313" key="9">
    <source>
        <dbReference type="EMBL" id="QIH24046.1"/>
    </source>
</evidence>
<feature type="transmembrane region" description="Helical" evidence="7">
    <location>
        <begin position="189"/>
        <end position="211"/>
    </location>
</feature>